<feature type="compositionally biased region" description="Polar residues" evidence="7">
    <location>
        <begin position="92"/>
        <end position="117"/>
    </location>
</feature>
<keyword evidence="4 8" id="KW-0496">Mitochondrion</keyword>
<proteinExistence type="inferred from homology"/>
<evidence type="ECO:0000256" key="7">
    <source>
        <dbReference type="SAM" id="MobiDB-lite"/>
    </source>
</evidence>
<accession>A0A5C1VA88</accession>
<dbReference type="Pfam" id="PF05316">
    <property type="entry name" value="VAR1"/>
    <property type="match status" value="1"/>
</dbReference>
<gene>
    <name evidence="8" type="primary">rps3</name>
</gene>
<evidence type="ECO:0000256" key="5">
    <source>
        <dbReference type="ARBA" id="ARBA00023274"/>
    </source>
</evidence>
<dbReference type="GO" id="GO:0005840">
    <property type="term" value="C:ribosome"/>
    <property type="evidence" value="ECO:0007669"/>
    <property type="project" value="UniProtKB-KW"/>
</dbReference>
<evidence type="ECO:0000256" key="4">
    <source>
        <dbReference type="ARBA" id="ARBA00023128"/>
    </source>
</evidence>
<reference evidence="8" key="1">
    <citation type="journal article" date="2019" name="Sci. Rep.">
        <title>Mitogenome types of two Lentinula edodes sensu lato populations in China.</title>
        <authorList>
            <person name="Song X."/>
            <person name="Zhao Y."/>
            <person name="Song C."/>
            <person name="Chen M."/>
            <person name="Huang J."/>
            <person name="Bao D."/>
            <person name="Tan Q."/>
            <person name="Yang R."/>
        </authorList>
    </citation>
    <scope>NUCLEOTIDE SEQUENCE</scope>
    <source>
        <strain evidence="8">YAASM363</strain>
    </source>
</reference>
<comment type="subcellular location">
    <subcellularLocation>
        <location evidence="1">Mitochondrion</location>
    </subcellularLocation>
</comment>
<dbReference type="GO" id="GO:0005739">
    <property type="term" value="C:mitochondrion"/>
    <property type="evidence" value="ECO:0007669"/>
    <property type="project" value="UniProtKB-SubCell"/>
</dbReference>
<sequence>MNKNKNNNKKPLISLIEINKKILPFFSNPIILKRINDQKKNKDLNSLNPQKKLIYKIIKLNENLVKFTTSIKNYNLNLDLFFLSNISSSSSQRSQHTEPYSNAKSQINTEPAPNNESKSSYLLVQANLPLIKEDRGFNLQKRLDMNVGNKSEFILFTRNNLYYNLKYRLSNIMYKIEKFIPVLKFYSLLNNINLFVPKRLLKPQPYIRFTYRIIQLNNSFKFKNASSSDTLLQTADLTETLNAKASLPELTLLAQPKGMGAIRQGMGGLDALQLGGKTLRKKGKATLLRSSKVPTVPTLHSIGLKNLDLTQEMVMSAADRRLGSLFEGNTREQVIIKINNYKDQYGNSIIQLHKSENVRSIKYILLKLDSLLNEIENILNIKNKLIKVIKIKNIKNLSNFDRNSLDSININSSSSPTPTQTEPNLSQSVKGKEIIDQKGALTEQRLSEVKHKENSLNQPLAAHALVDHKSFLIEGRVDTGNVGVIAEDRPSNQSVKSLRLKIKTINSNNEKIDTYPLLVDSAAATCAGMVKENKIKIEKNIKSIFPMIQTQPLVGSGSSSVAGMFDAEKDIINENSNPVDLLYFNNNLKKPVINQYLKSMSTYNMITNGTILYYSNIIGFNFKNRIKAYLPFIKSISPISKQSPALSLSTKDLRQDSLGTVSLPNLPLHSSSVQKEKDGFPAYTKNGERLTSPYSFRSLRKVVGSIDKGKFSVFGRGIENNKLINNIYKFLYLSFKSMYCLISKPVFIIKSNKIIIQLFYFLLIPKIFKHIKSKTKYNPIKKNGKRVYLTFVEKRKKQALAALFESRLKEKEDQIKKNYFIQHSLKDEGELNNNTSIMILDHKSAPSLKLTYKNEFVEARKASEKISGVKFDKDGKVKLDSLDFQLDKNPQLRLPYSSNHKLSQFSSLSVNGINTGIVTNEGAAKLKNKTIKSIKNNKIRIKKRSYKMFFKRFEFNNINNDLHILKIPQNWTLPQILALPNGWDYRTAQTLAKSTDLRLIKNYDSALAQPVLREVGNEEGHNRRDLRNRKTKLFKYLALTYLNIFKFKDRRNILNRIKISTSTNAKKKELIKDKTYLLSYNSNHLELLPNEINASPASQQHMEGGIKGNNRRNKFNSYNQINWYLFKKLFWSIRLSKKIIPNAKILQKLGIPQWSWPYSSIKKKGYAISHMSNSQKKSNFERSLNNLKLRLDLDSSIQLKGISKGIGTESDQTVLSYSWPFSLLMSPTITQMQINKKIKLDTDNLNSRIPASLPADDTAYGVKGKRSSITQQGLLLGSGTPSLQSAAERVPVIQKQNRYKIRELYTKRYHLMKLANINLVKIYPLKFEKLCEVLNSIFNKPVELDLIRLHYPYNDSNILVRLLAFMINKMKLRRITRRLFNKAVVKSIKKINNKDQVNIIPAFLSGMTIKVAGRLMKYKVIPRKTVKIVRRGSSSIGKINYSDISRYTNKNKRGSFTITIKSGQNFFN</sequence>
<dbReference type="GO" id="GO:0006412">
    <property type="term" value="P:translation"/>
    <property type="evidence" value="ECO:0007669"/>
    <property type="project" value="InterPro"/>
</dbReference>
<geneLocation type="mitochondrion" evidence="8"/>
<organism evidence="8">
    <name type="scientific">Lentinula edodes</name>
    <name type="common">Shiitake mushroom</name>
    <name type="synonym">Lentinus edodes</name>
    <dbReference type="NCBI Taxonomy" id="5353"/>
    <lineage>
        <taxon>Eukaryota</taxon>
        <taxon>Fungi</taxon>
        <taxon>Dikarya</taxon>
        <taxon>Basidiomycota</taxon>
        <taxon>Agaricomycotina</taxon>
        <taxon>Agaricomycetes</taxon>
        <taxon>Agaricomycetidae</taxon>
        <taxon>Agaricales</taxon>
        <taxon>Marasmiineae</taxon>
        <taxon>Omphalotaceae</taxon>
        <taxon>Lentinula</taxon>
    </lineage>
</organism>
<dbReference type="GO" id="GO:1990904">
    <property type="term" value="C:ribonucleoprotein complex"/>
    <property type="evidence" value="ECO:0007669"/>
    <property type="project" value="UniProtKB-KW"/>
</dbReference>
<dbReference type="EMBL" id="MF774813">
    <property type="protein sequence ID" value="QEN73927.1"/>
    <property type="molecule type" value="Genomic_DNA"/>
</dbReference>
<evidence type="ECO:0000256" key="6">
    <source>
        <dbReference type="ARBA" id="ARBA00035157"/>
    </source>
</evidence>
<feature type="region of interest" description="Disordered" evidence="7">
    <location>
        <begin position="91"/>
        <end position="117"/>
    </location>
</feature>
<keyword evidence="5" id="KW-0687">Ribonucleoprotein</keyword>
<comment type="similarity">
    <text evidence="2">Belongs to the universal ribosomal protein uS3 family.</text>
</comment>
<evidence type="ECO:0000256" key="2">
    <source>
        <dbReference type="ARBA" id="ARBA00010761"/>
    </source>
</evidence>
<protein>
    <recommendedName>
        <fullName evidence="6">Small ribosomal subunit protein uS3m</fullName>
    </recommendedName>
</protein>
<dbReference type="GO" id="GO:0003735">
    <property type="term" value="F:structural constituent of ribosome"/>
    <property type="evidence" value="ECO:0007669"/>
    <property type="project" value="InterPro"/>
</dbReference>
<evidence type="ECO:0000256" key="1">
    <source>
        <dbReference type="ARBA" id="ARBA00004173"/>
    </source>
</evidence>
<evidence type="ECO:0000313" key="8">
    <source>
        <dbReference type="EMBL" id="QEN73927.1"/>
    </source>
</evidence>
<name>A0A5C1VA88_LENED</name>
<dbReference type="InterPro" id="IPR007980">
    <property type="entry name" value="Ribosomal_uS3m_fun"/>
</dbReference>
<evidence type="ECO:0000256" key="3">
    <source>
        <dbReference type="ARBA" id="ARBA00022980"/>
    </source>
</evidence>
<keyword evidence="3 8" id="KW-0689">Ribosomal protein</keyword>